<dbReference type="Gene3D" id="3.40.50.11420">
    <property type="match status" value="1"/>
</dbReference>
<dbReference type="InterPro" id="IPR023873">
    <property type="entry name" value="FeFe-hyd_GTPase_HydF"/>
</dbReference>
<dbReference type="NCBIfam" id="TIGR03918">
    <property type="entry name" value="GTP_HydF"/>
    <property type="match status" value="1"/>
</dbReference>
<dbReference type="Pfam" id="PF18133">
    <property type="entry name" value="HydF_tetramer"/>
    <property type="match status" value="1"/>
</dbReference>
<dbReference type="InterPro" id="IPR040644">
    <property type="entry name" value="HydF_tetramer"/>
</dbReference>
<comment type="caution">
    <text evidence="4">The sequence shown here is derived from an EMBL/GenBank/DDBJ whole genome shotgun (WGS) entry which is preliminary data.</text>
</comment>
<reference evidence="4" key="1">
    <citation type="submission" date="2020-03" db="EMBL/GenBank/DDBJ databases">
        <title>Spirochaetal bacteria isolated from arthropods constitute a novel genus Entomospira genus novum within the order Spirochaetales.</title>
        <authorList>
            <person name="Grana-Miraglia L."/>
            <person name="Sikutova S."/>
            <person name="Fingerle V."/>
            <person name="Sing A."/>
            <person name="Castillo-Ramirez S."/>
            <person name="Margos G."/>
            <person name="Rudolf I."/>
        </authorList>
    </citation>
    <scope>NUCLEOTIDE SEQUENCE</scope>
    <source>
        <strain evidence="4">BR149</strain>
    </source>
</reference>
<dbReference type="Proteomes" id="UP000778951">
    <property type="component" value="Unassembled WGS sequence"/>
</dbReference>
<protein>
    <submittedName>
        <fullName evidence="4">[FeFe] hydrogenase H-cluster maturation GTPase HydF</fullName>
    </submittedName>
</protein>
<dbReference type="InterPro" id="IPR005225">
    <property type="entry name" value="Small_GTP-bd"/>
</dbReference>
<dbReference type="PRINTS" id="PR00326">
    <property type="entry name" value="GTP1OBG"/>
</dbReference>
<keyword evidence="5" id="KW-1185">Reference proteome</keyword>
<proteinExistence type="predicted"/>
<dbReference type="RefSeq" id="WP_167695377.1">
    <property type="nucleotide sequence ID" value="NZ_CP118181.1"/>
</dbReference>
<dbReference type="NCBIfam" id="TIGR00231">
    <property type="entry name" value="small_GTP"/>
    <property type="match status" value="1"/>
</dbReference>
<dbReference type="InterPro" id="IPR027417">
    <property type="entry name" value="P-loop_NTPase"/>
</dbReference>
<dbReference type="PANTHER" id="PTHR42714:SF2">
    <property type="entry name" value="TRNA MODIFICATION GTPASE GTPBP3, MITOCHONDRIAL"/>
    <property type="match status" value="1"/>
</dbReference>
<dbReference type="Pfam" id="PF01926">
    <property type="entry name" value="MMR_HSR1"/>
    <property type="match status" value="1"/>
</dbReference>
<dbReference type="InterPro" id="IPR041606">
    <property type="entry name" value="HydF_dimer"/>
</dbReference>
<evidence type="ECO:0000259" key="1">
    <source>
        <dbReference type="Pfam" id="PF01926"/>
    </source>
</evidence>
<dbReference type="Pfam" id="PF18128">
    <property type="entry name" value="HydF_dimer"/>
    <property type="match status" value="1"/>
</dbReference>
<organism evidence="4 5">
    <name type="scientific">Entomospira culicis</name>
    <dbReference type="NCBI Taxonomy" id="2719989"/>
    <lineage>
        <taxon>Bacteria</taxon>
        <taxon>Pseudomonadati</taxon>
        <taxon>Spirochaetota</taxon>
        <taxon>Spirochaetia</taxon>
        <taxon>Spirochaetales</taxon>
        <taxon>Spirochaetaceae</taxon>
        <taxon>Entomospira</taxon>
    </lineage>
</organism>
<dbReference type="InterPro" id="IPR006073">
    <property type="entry name" value="GTP-bd"/>
</dbReference>
<dbReference type="CDD" id="cd00880">
    <property type="entry name" value="Era_like"/>
    <property type="match status" value="1"/>
</dbReference>
<dbReference type="SUPFAM" id="SSF52540">
    <property type="entry name" value="P-loop containing nucleoside triphosphate hydrolases"/>
    <property type="match status" value="1"/>
</dbReference>
<dbReference type="GO" id="GO:0005525">
    <property type="term" value="F:GTP binding"/>
    <property type="evidence" value="ECO:0007669"/>
    <property type="project" value="InterPro"/>
</dbReference>
<dbReference type="EMBL" id="JAATLM010000001">
    <property type="protein sequence ID" value="NIZ69283.1"/>
    <property type="molecule type" value="Genomic_DNA"/>
</dbReference>
<feature type="domain" description="Hydrogen maturase F tetramerization" evidence="3">
    <location>
        <begin position="272"/>
        <end position="388"/>
    </location>
</feature>
<dbReference type="Gene3D" id="3.40.50.300">
    <property type="entry name" value="P-loop containing nucleotide triphosphate hydrolases"/>
    <property type="match status" value="1"/>
</dbReference>
<name>A0A968GFV8_9SPIO</name>
<evidence type="ECO:0000313" key="5">
    <source>
        <dbReference type="Proteomes" id="UP000778951"/>
    </source>
</evidence>
<accession>A0A968GFV8</accession>
<evidence type="ECO:0000259" key="2">
    <source>
        <dbReference type="Pfam" id="PF18128"/>
    </source>
</evidence>
<evidence type="ECO:0000259" key="3">
    <source>
        <dbReference type="Pfam" id="PF18133"/>
    </source>
</evidence>
<feature type="domain" description="G" evidence="1">
    <location>
        <begin position="12"/>
        <end position="122"/>
    </location>
</feature>
<evidence type="ECO:0000313" key="4">
    <source>
        <dbReference type="EMBL" id="NIZ69283.1"/>
    </source>
</evidence>
<gene>
    <name evidence="4" type="primary">hydF</name>
    <name evidence="4" type="ORF">HCT48_03525</name>
</gene>
<dbReference type="AlphaFoldDB" id="A0A968GFV8"/>
<dbReference type="Gene3D" id="3.40.50.11410">
    <property type="match status" value="1"/>
</dbReference>
<dbReference type="GO" id="GO:0005737">
    <property type="term" value="C:cytoplasm"/>
    <property type="evidence" value="ECO:0007669"/>
    <property type="project" value="TreeGrafter"/>
</dbReference>
<sequence length="395" mass="44101">MQTAIPSLVPNVVLTGLVNAGKSSLINAMTRESISIVSEQAGTTSDPIKKRFELLGVGAINLIDTAGFGDTTHLSHARYQKSIACIQEAHLVLHIIDAQTWHIFDQKKDLSYVTKKSLLVFSKIDLISPDEEMKLREQYPQALCVSVENEASIEALLKAMANQLHQQTPLLLDGIKLAYPLLVHVIPIDSEAPKGRLILPQMQLLREALDLHLTSVVLQVEELATYLTKHQEIGLIVTDSQAFKEVSAINTKRHPLTSYSILQARQKGDFSYFLQSLEAIAKLPNPAEILMMESCSHNVNHEDIGRIKIPKLLQKLLPHHTLNFHFFMGQSFPQSLETYDLIIHCGSCMLPAITLQQRTKQAQLAKIPMLNYGLFLAHANHIVEEAIAVFSEEYP</sequence>
<dbReference type="GO" id="GO:0002098">
    <property type="term" value="P:tRNA wobble uridine modification"/>
    <property type="evidence" value="ECO:0007669"/>
    <property type="project" value="TreeGrafter"/>
</dbReference>
<dbReference type="GO" id="GO:0030488">
    <property type="term" value="P:tRNA methylation"/>
    <property type="evidence" value="ECO:0007669"/>
    <property type="project" value="TreeGrafter"/>
</dbReference>
<feature type="domain" description="Hydrogen maturase F dimerization" evidence="2">
    <location>
        <begin position="181"/>
        <end position="268"/>
    </location>
</feature>
<dbReference type="PANTHER" id="PTHR42714">
    <property type="entry name" value="TRNA MODIFICATION GTPASE GTPBP3"/>
    <property type="match status" value="1"/>
</dbReference>